<sequence>MILVSGAAGKTGLAVTRALSTRGKRVRAWVRCEAYRQRALGQGAAEVVVGDLRNPQDWQNALHGVEAVYHICPNMSPDEESIAAAMLEELCRLEGVQLVYHSVLHPQVEAMPHHWAKMRVEERIFASGVPFTILQPSAYFQNLLAFRQSILEQGCLSIPYSVQARLSMVDLQDVAEAAAQVLCEDGHAGAIYELAGPQPVSHEQVAQSLSRLLRRPIQAQTIPLEDWVKQAQRAGMSAYAVETLAKMFAYYDAHGLIGNARVLTCLLGRAPVSLEEFLSREFSSQGE</sequence>
<keyword evidence="3" id="KW-1185">Reference proteome</keyword>
<dbReference type="STRING" id="926569.ANT_05740"/>
<dbReference type="AlphaFoldDB" id="E8N1K3"/>
<dbReference type="EMBL" id="AP012029">
    <property type="protein sequence ID" value="BAJ62608.1"/>
    <property type="molecule type" value="Genomic_DNA"/>
</dbReference>
<dbReference type="InterPro" id="IPR036291">
    <property type="entry name" value="NAD(P)-bd_dom_sf"/>
</dbReference>
<dbReference type="PANTHER" id="PTHR43162">
    <property type="match status" value="1"/>
</dbReference>
<dbReference type="Gene3D" id="3.90.25.10">
    <property type="entry name" value="UDP-galactose 4-epimerase, domain 1"/>
    <property type="match status" value="1"/>
</dbReference>
<dbReference type="InterPro" id="IPR008030">
    <property type="entry name" value="NmrA-like"/>
</dbReference>
<evidence type="ECO:0000259" key="1">
    <source>
        <dbReference type="Pfam" id="PF05368"/>
    </source>
</evidence>
<accession>E8N1K3</accession>
<gene>
    <name evidence="2" type="ordered locus">ANT_05740</name>
</gene>
<proteinExistence type="predicted"/>
<reference evidence="2 3" key="1">
    <citation type="submission" date="2010-12" db="EMBL/GenBank/DDBJ databases">
        <title>Whole genome sequence of Anaerolinea thermophila UNI-1.</title>
        <authorList>
            <person name="Narita-Yamada S."/>
            <person name="Kishi E."/>
            <person name="Watanabe Y."/>
            <person name="Takasaki K."/>
            <person name="Ankai A."/>
            <person name="Oguchi A."/>
            <person name="Fukui S."/>
            <person name="Takahashi M."/>
            <person name="Yashiro I."/>
            <person name="Hosoyama A."/>
            <person name="Sekiguchi Y."/>
            <person name="Hanada S."/>
            <person name="Fujita N."/>
        </authorList>
    </citation>
    <scope>NUCLEOTIDE SEQUENCE [LARGE SCALE GENOMIC DNA]</scope>
    <source>
        <strain evidence="3">DSM 14523 / JCM 11388 / NBRC 100420 / UNI-1</strain>
    </source>
</reference>
<dbReference type="InParanoid" id="E8N1K3"/>
<dbReference type="HOGENOM" id="CLU_007383_10_2_0"/>
<dbReference type="RefSeq" id="WP_013559003.1">
    <property type="nucleotide sequence ID" value="NC_014960.1"/>
</dbReference>
<dbReference type="PANTHER" id="PTHR43162:SF1">
    <property type="entry name" value="PRESTALK A DIFFERENTIATION PROTEIN A"/>
    <property type="match status" value="1"/>
</dbReference>
<name>E8N1K3_ANATU</name>
<organism evidence="2 3">
    <name type="scientific">Anaerolinea thermophila (strain DSM 14523 / JCM 11388 / NBRC 100420 / UNI-1)</name>
    <dbReference type="NCBI Taxonomy" id="926569"/>
    <lineage>
        <taxon>Bacteria</taxon>
        <taxon>Bacillati</taxon>
        <taxon>Chloroflexota</taxon>
        <taxon>Anaerolineae</taxon>
        <taxon>Anaerolineales</taxon>
        <taxon>Anaerolineaceae</taxon>
        <taxon>Anaerolinea</taxon>
    </lineage>
</organism>
<dbReference type="Pfam" id="PF05368">
    <property type="entry name" value="NmrA"/>
    <property type="match status" value="1"/>
</dbReference>
<dbReference type="KEGG" id="atm:ANT_05740"/>
<dbReference type="Gene3D" id="3.40.50.720">
    <property type="entry name" value="NAD(P)-binding Rossmann-like Domain"/>
    <property type="match status" value="1"/>
</dbReference>
<dbReference type="eggNOG" id="COG0702">
    <property type="taxonomic scope" value="Bacteria"/>
</dbReference>
<dbReference type="OrthoDB" id="154676at2"/>
<dbReference type="InterPro" id="IPR051604">
    <property type="entry name" value="Ergot_Alk_Oxidoreductase"/>
</dbReference>
<dbReference type="Proteomes" id="UP000008922">
    <property type="component" value="Chromosome"/>
</dbReference>
<feature type="domain" description="NmrA-like" evidence="1">
    <location>
        <begin position="2"/>
        <end position="258"/>
    </location>
</feature>
<protein>
    <submittedName>
        <fullName evidence="2">NmrA-like family protein</fullName>
    </submittedName>
</protein>
<evidence type="ECO:0000313" key="3">
    <source>
        <dbReference type="Proteomes" id="UP000008922"/>
    </source>
</evidence>
<dbReference type="SUPFAM" id="SSF51735">
    <property type="entry name" value="NAD(P)-binding Rossmann-fold domains"/>
    <property type="match status" value="1"/>
</dbReference>
<evidence type="ECO:0000313" key="2">
    <source>
        <dbReference type="EMBL" id="BAJ62608.1"/>
    </source>
</evidence>